<organism evidence="2 3">
    <name type="scientific">Undibacterium pigrum</name>
    <dbReference type="NCBI Taxonomy" id="401470"/>
    <lineage>
        <taxon>Bacteria</taxon>
        <taxon>Pseudomonadati</taxon>
        <taxon>Pseudomonadota</taxon>
        <taxon>Betaproteobacteria</taxon>
        <taxon>Burkholderiales</taxon>
        <taxon>Oxalobacteraceae</taxon>
        <taxon>Undibacterium</taxon>
    </lineage>
</organism>
<keyword evidence="2" id="KW-0560">Oxidoreductase</keyword>
<keyword evidence="2" id="KW-0223">Dioxygenase</keyword>
<dbReference type="Pfam" id="PF00903">
    <property type="entry name" value="Glyoxalase"/>
    <property type="match status" value="1"/>
</dbReference>
<accession>A0A318IWT0</accession>
<dbReference type="PANTHER" id="PTHR21366:SF14">
    <property type="entry name" value="GLYOXALASE DOMAIN-CONTAINING PROTEIN 5"/>
    <property type="match status" value="1"/>
</dbReference>
<name>A0A318IWT0_9BURK</name>
<dbReference type="GO" id="GO:0016829">
    <property type="term" value="F:lyase activity"/>
    <property type="evidence" value="ECO:0007669"/>
    <property type="project" value="UniProtKB-KW"/>
</dbReference>
<dbReference type="InterPro" id="IPR037523">
    <property type="entry name" value="VOC_core"/>
</dbReference>
<comment type="caution">
    <text evidence="2">The sequence shown here is derived from an EMBL/GenBank/DDBJ whole genome shotgun (WGS) entry which is preliminary data.</text>
</comment>
<keyword evidence="2" id="KW-0456">Lyase</keyword>
<dbReference type="Gene3D" id="3.10.180.10">
    <property type="entry name" value="2,3-Dihydroxybiphenyl 1,2-Dioxygenase, domain 1"/>
    <property type="match status" value="1"/>
</dbReference>
<dbReference type="Proteomes" id="UP000247792">
    <property type="component" value="Unassembled WGS sequence"/>
</dbReference>
<evidence type="ECO:0000259" key="1">
    <source>
        <dbReference type="PROSITE" id="PS51819"/>
    </source>
</evidence>
<dbReference type="PANTHER" id="PTHR21366">
    <property type="entry name" value="GLYOXALASE FAMILY PROTEIN"/>
    <property type="match status" value="1"/>
</dbReference>
<evidence type="ECO:0000313" key="3">
    <source>
        <dbReference type="Proteomes" id="UP000247792"/>
    </source>
</evidence>
<dbReference type="InterPro" id="IPR029068">
    <property type="entry name" value="Glyas_Bleomycin-R_OHBP_Dase"/>
</dbReference>
<dbReference type="PROSITE" id="PS51819">
    <property type="entry name" value="VOC"/>
    <property type="match status" value="1"/>
</dbReference>
<dbReference type="RefSeq" id="WP_110257428.1">
    <property type="nucleotide sequence ID" value="NZ_QJKB01000010.1"/>
</dbReference>
<dbReference type="EMBL" id="QJKB01000010">
    <property type="protein sequence ID" value="PXX39775.1"/>
    <property type="molecule type" value="Genomic_DNA"/>
</dbReference>
<proteinExistence type="predicted"/>
<evidence type="ECO:0000313" key="2">
    <source>
        <dbReference type="EMBL" id="PXX39775.1"/>
    </source>
</evidence>
<sequence>MSDLNKPVAAVTGLNHLTLSVSDLERSFRFYVEVLGLKPLARWKNGAYLLAGEDWICLSLDSECRTSLPAEYTHSAFSVTPDAFQAFVQKVDAGELQLWKINKSEGDSLYLSDPDGHKLELHVGDWQSRLESLKIKPYEGLILF</sequence>
<dbReference type="AlphaFoldDB" id="A0A318IWT0"/>
<protein>
    <submittedName>
        <fullName evidence="2">Catechol 2,3-dioxygenase-like lactoylglutathione lyase family enzyme</fullName>
    </submittedName>
</protein>
<feature type="domain" description="VOC" evidence="1">
    <location>
        <begin position="13"/>
        <end position="124"/>
    </location>
</feature>
<gene>
    <name evidence="2" type="ORF">DFR42_110141</name>
</gene>
<dbReference type="InterPro" id="IPR004360">
    <property type="entry name" value="Glyas_Fos-R_dOase_dom"/>
</dbReference>
<reference evidence="2 3" key="1">
    <citation type="submission" date="2018-05" db="EMBL/GenBank/DDBJ databases">
        <title>Genomic Encyclopedia of Type Strains, Phase IV (KMG-IV): sequencing the most valuable type-strain genomes for metagenomic binning, comparative biology and taxonomic classification.</title>
        <authorList>
            <person name="Goeker M."/>
        </authorList>
    </citation>
    <scope>NUCLEOTIDE SEQUENCE [LARGE SCALE GENOMIC DNA]</scope>
    <source>
        <strain evidence="2 3">DSM 19792</strain>
    </source>
</reference>
<keyword evidence="3" id="KW-1185">Reference proteome</keyword>
<dbReference type="GO" id="GO:0051213">
    <property type="term" value="F:dioxygenase activity"/>
    <property type="evidence" value="ECO:0007669"/>
    <property type="project" value="UniProtKB-KW"/>
</dbReference>
<dbReference type="OrthoDB" id="4265398at2"/>
<dbReference type="InterPro" id="IPR050383">
    <property type="entry name" value="GlyoxalaseI/FosfomycinResist"/>
</dbReference>
<dbReference type="SUPFAM" id="SSF54593">
    <property type="entry name" value="Glyoxalase/Bleomycin resistance protein/Dihydroxybiphenyl dioxygenase"/>
    <property type="match status" value="1"/>
</dbReference>